<keyword evidence="5 9" id="KW-0479">Metal-binding</keyword>
<keyword evidence="8 9" id="KW-0862">Zinc</keyword>
<keyword evidence="11" id="KW-1185">Reference proteome</keyword>
<dbReference type="SUPFAM" id="SSF55486">
    <property type="entry name" value="Metalloproteases ('zincins'), catalytic domain"/>
    <property type="match status" value="1"/>
</dbReference>
<evidence type="ECO:0000313" key="10">
    <source>
        <dbReference type="EMBL" id="KIL34613.1"/>
    </source>
</evidence>
<feature type="binding site" evidence="9">
    <location>
        <position position="154"/>
    </location>
    <ligand>
        <name>Zn(2+)</name>
        <dbReference type="ChEBI" id="CHEBI:29105"/>
        <note>catalytic</note>
    </ligand>
</feature>
<evidence type="ECO:0000256" key="3">
    <source>
        <dbReference type="ARBA" id="ARBA00022552"/>
    </source>
</evidence>
<dbReference type="RefSeq" id="WP_041066520.1">
    <property type="nucleotide sequence ID" value="NZ_JXAL01000028.1"/>
</dbReference>
<dbReference type="InterPro" id="IPR020549">
    <property type="entry name" value="YbeY_CS"/>
</dbReference>
<keyword evidence="6 9" id="KW-0255">Endonuclease</keyword>
<dbReference type="PROSITE" id="PS01306">
    <property type="entry name" value="UPF0054"/>
    <property type="match status" value="1"/>
</dbReference>
<comment type="function">
    <text evidence="9">Single strand-specific metallo-endoribonuclease involved in late-stage 70S ribosome quality control and in maturation of the 3' terminus of the 16S rRNA.</text>
</comment>
<gene>
    <name evidence="9" type="primary">ybeY</name>
    <name evidence="10" type="ORF">SD71_18385</name>
</gene>
<keyword evidence="9" id="KW-0963">Cytoplasm</keyword>
<evidence type="ECO:0000256" key="4">
    <source>
        <dbReference type="ARBA" id="ARBA00022722"/>
    </source>
</evidence>
<evidence type="ECO:0000256" key="8">
    <source>
        <dbReference type="ARBA" id="ARBA00022833"/>
    </source>
</evidence>
<organism evidence="10 11">
    <name type="scientific">Cohnella kolymensis</name>
    <dbReference type="NCBI Taxonomy" id="1590652"/>
    <lineage>
        <taxon>Bacteria</taxon>
        <taxon>Bacillati</taxon>
        <taxon>Bacillota</taxon>
        <taxon>Bacilli</taxon>
        <taxon>Bacillales</taxon>
        <taxon>Paenibacillaceae</taxon>
        <taxon>Cohnella</taxon>
    </lineage>
</organism>
<dbReference type="Gene3D" id="3.40.390.30">
    <property type="entry name" value="Metalloproteases ('zincins'), catalytic domain"/>
    <property type="match status" value="1"/>
</dbReference>
<keyword evidence="7 9" id="KW-0378">Hydrolase</keyword>
<dbReference type="Pfam" id="PF02130">
    <property type="entry name" value="YbeY"/>
    <property type="match status" value="1"/>
</dbReference>
<keyword evidence="10" id="KW-0482">Metalloprotease</keyword>
<keyword evidence="3 9" id="KW-0698">rRNA processing</keyword>
<dbReference type="HAMAP" id="MF_00009">
    <property type="entry name" value="Endoribonucl_YbeY"/>
    <property type="match status" value="1"/>
</dbReference>
<evidence type="ECO:0000256" key="9">
    <source>
        <dbReference type="HAMAP-Rule" id="MF_00009"/>
    </source>
</evidence>
<evidence type="ECO:0000256" key="7">
    <source>
        <dbReference type="ARBA" id="ARBA00022801"/>
    </source>
</evidence>
<evidence type="ECO:0000313" key="11">
    <source>
        <dbReference type="Proteomes" id="UP000054526"/>
    </source>
</evidence>
<dbReference type="PANTHER" id="PTHR46986:SF1">
    <property type="entry name" value="ENDORIBONUCLEASE YBEY, CHLOROPLASTIC"/>
    <property type="match status" value="1"/>
</dbReference>
<protein>
    <recommendedName>
        <fullName evidence="9">Endoribonuclease YbeY</fullName>
        <ecNumber evidence="9">3.1.-.-</ecNumber>
    </recommendedName>
</protein>
<dbReference type="InterPro" id="IPR002036">
    <property type="entry name" value="YbeY"/>
</dbReference>
<comment type="similarity">
    <text evidence="1 9">Belongs to the endoribonuclease YbeY family.</text>
</comment>
<evidence type="ECO:0000256" key="5">
    <source>
        <dbReference type="ARBA" id="ARBA00022723"/>
    </source>
</evidence>
<proteinExistence type="inferred from homology"/>
<dbReference type="EC" id="3.1.-.-" evidence="9"/>
<sequence>MTLSLEWVDEREGGAGEREEKWMDLLEKLLNIAGEKEGITNGVVTLTLTDDEGIRELNRQYRGLDKPTDVLSFSLKEGEEPDIRFEGEYEAEEEGQEGWKDEVKAEDPFAGMLGDVVISVPRAEAQAQEYGHSFERELGFLFVHGFLHLLGYDHDENEQERAMFGKQEEVLKEAGLTR</sequence>
<name>A0ABR5A1S8_9BACL</name>
<comment type="subcellular location">
    <subcellularLocation>
        <location evidence="9">Cytoplasm</location>
    </subcellularLocation>
</comment>
<feature type="binding site" evidence="9">
    <location>
        <position position="148"/>
    </location>
    <ligand>
        <name>Zn(2+)</name>
        <dbReference type="ChEBI" id="CHEBI:29105"/>
        <note>catalytic</note>
    </ligand>
</feature>
<feature type="binding site" evidence="9">
    <location>
        <position position="144"/>
    </location>
    <ligand>
        <name>Zn(2+)</name>
        <dbReference type="ChEBI" id="CHEBI:29105"/>
        <note>catalytic</note>
    </ligand>
</feature>
<evidence type="ECO:0000256" key="1">
    <source>
        <dbReference type="ARBA" id="ARBA00010875"/>
    </source>
</evidence>
<keyword evidence="10" id="KW-0645">Protease</keyword>
<reference evidence="10 11" key="1">
    <citation type="submission" date="2014-12" db="EMBL/GenBank/DDBJ databases">
        <title>Draft genome sequence of Cohnella kolymensis strain B-2846.</title>
        <authorList>
            <person name="Karlyshev A.V."/>
            <person name="Kudryashova E.B."/>
        </authorList>
    </citation>
    <scope>NUCLEOTIDE SEQUENCE [LARGE SCALE GENOMIC DNA]</scope>
    <source>
        <strain evidence="10 11">VKM B-2846</strain>
    </source>
</reference>
<dbReference type="InterPro" id="IPR023091">
    <property type="entry name" value="MetalPrtase_cat_dom_sf_prd"/>
</dbReference>
<dbReference type="GO" id="GO:0008237">
    <property type="term" value="F:metallopeptidase activity"/>
    <property type="evidence" value="ECO:0007669"/>
    <property type="project" value="UniProtKB-KW"/>
</dbReference>
<comment type="cofactor">
    <cofactor evidence="9">
        <name>Zn(2+)</name>
        <dbReference type="ChEBI" id="CHEBI:29105"/>
    </cofactor>
    <text evidence="9">Binds 1 zinc ion.</text>
</comment>
<keyword evidence="4 9" id="KW-0540">Nuclease</keyword>
<dbReference type="NCBIfam" id="TIGR00043">
    <property type="entry name" value="rRNA maturation RNase YbeY"/>
    <property type="match status" value="1"/>
</dbReference>
<accession>A0ABR5A1S8</accession>
<evidence type="ECO:0000256" key="2">
    <source>
        <dbReference type="ARBA" id="ARBA00022517"/>
    </source>
</evidence>
<dbReference type="EMBL" id="JXAL01000028">
    <property type="protein sequence ID" value="KIL34613.1"/>
    <property type="molecule type" value="Genomic_DNA"/>
</dbReference>
<dbReference type="Proteomes" id="UP000054526">
    <property type="component" value="Unassembled WGS sequence"/>
</dbReference>
<dbReference type="PANTHER" id="PTHR46986">
    <property type="entry name" value="ENDORIBONUCLEASE YBEY, CHLOROPLASTIC"/>
    <property type="match status" value="1"/>
</dbReference>
<comment type="caution">
    <text evidence="10">The sequence shown here is derived from an EMBL/GenBank/DDBJ whole genome shotgun (WGS) entry which is preliminary data.</text>
</comment>
<evidence type="ECO:0000256" key="6">
    <source>
        <dbReference type="ARBA" id="ARBA00022759"/>
    </source>
</evidence>
<keyword evidence="2 9" id="KW-0690">Ribosome biogenesis</keyword>